<dbReference type="eggNOG" id="ENOG502QQWH">
    <property type="taxonomic scope" value="Eukaryota"/>
</dbReference>
<protein>
    <submittedName>
        <fullName evidence="9">Uncharacterized protein</fullName>
    </submittedName>
</protein>
<sequence length="205" mass="23037">MALEEADAEVFEGVNSKNFLGNESFYSLDRLGTTCNLFAGSWVLDESYPFYDSSSCSFIDLEFDCLKHGRPDKLYLKYRWQPNGCNLPRFNALYFLLKMKGKEIMFVGDSLGLNQWQSLICMVQAGAPRVRTSLVMSDPLSSFIFLGYGVKVSYFRAPYLVDIVGEPGGRALRLDSIQNGKAWAGADILVFNSGHWWTHYGKSSG</sequence>
<dbReference type="GO" id="GO:0016413">
    <property type="term" value="F:O-acetyltransferase activity"/>
    <property type="evidence" value="ECO:0007669"/>
    <property type="project" value="InterPro"/>
</dbReference>
<evidence type="ECO:0000256" key="5">
    <source>
        <dbReference type="ARBA" id="ARBA00022989"/>
    </source>
</evidence>
<dbReference type="Proteomes" id="UP000017836">
    <property type="component" value="Unassembled WGS sequence"/>
</dbReference>
<evidence type="ECO:0000256" key="6">
    <source>
        <dbReference type="ARBA" id="ARBA00023136"/>
    </source>
</evidence>
<evidence type="ECO:0000259" key="8">
    <source>
        <dbReference type="Pfam" id="PF14416"/>
    </source>
</evidence>
<dbReference type="PANTHER" id="PTHR32285">
    <property type="entry name" value="PROTEIN TRICHOME BIREFRINGENCE-LIKE 9-RELATED"/>
    <property type="match status" value="1"/>
</dbReference>
<feature type="domain" description="Trichome birefringence-like N-terminal" evidence="8">
    <location>
        <begin position="34"/>
        <end position="86"/>
    </location>
</feature>
<dbReference type="HOGENOM" id="CLU_116572_0_0_1"/>
<dbReference type="AlphaFoldDB" id="W1PV76"/>
<reference evidence="10" key="1">
    <citation type="journal article" date="2013" name="Science">
        <title>The Amborella genome and the evolution of flowering plants.</title>
        <authorList>
            <consortium name="Amborella Genome Project"/>
        </authorList>
    </citation>
    <scope>NUCLEOTIDE SEQUENCE [LARGE SCALE GENOMIC DNA]</scope>
</reference>
<keyword evidence="10" id="KW-1185">Reference proteome</keyword>
<dbReference type="PANTHER" id="PTHR32285:SF42">
    <property type="entry name" value="PROTEIN TRICHOME BIREFRINGENCE-LIKE 37"/>
    <property type="match status" value="1"/>
</dbReference>
<dbReference type="Pfam" id="PF13839">
    <property type="entry name" value="PC-Esterase"/>
    <property type="match status" value="1"/>
</dbReference>
<keyword evidence="6" id="KW-0472">Membrane</keyword>
<evidence type="ECO:0000256" key="2">
    <source>
        <dbReference type="ARBA" id="ARBA00007727"/>
    </source>
</evidence>
<dbReference type="InterPro" id="IPR025846">
    <property type="entry name" value="TBL_N"/>
</dbReference>
<evidence type="ECO:0000313" key="10">
    <source>
        <dbReference type="Proteomes" id="UP000017836"/>
    </source>
</evidence>
<name>W1PV76_AMBTC</name>
<keyword evidence="3" id="KW-0812">Transmembrane</keyword>
<evidence type="ECO:0000256" key="4">
    <source>
        <dbReference type="ARBA" id="ARBA00022968"/>
    </source>
</evidence>
<keyword evidence="4" id="KW-0735">Signal-anchor</keyword>
<evidence type="ECO:0000313" key="9">
    <source>
        <dbReference type="EMBL" id="ERN13937.1"/>
    </source>
</evidence>
<comment type="similarity">
    <text evidence="2">Belongs to the PC-esterase family. TBL subfamily.</text>
</comment>
<dbReference type="GO" id="GO:0016020">
    <property type="term" value="C:membrane"/>
    <property type="evidence" value="ECO:0007669"/>
    <property type="project" value="UniProtKB-SubCell"/>
</dbReference>
<dbReference type="OMA" id="THAIMEY"/>
<proteinExistence type="inferred from homology"/>
<feature type="domain" description="Trichome birefringence-like C-terminal" evidence="7">
    <location>
        <begin position="87"/>
        <end position="201"/>
    </location>
</feature>
<dbReference type="InterPro" id="IPR026057">
    <property type="entry name" value="TBL_C"/>
</dbReference>
<organism evidence="9 10">
    <name type="scientific">Amborella trichopoda</name>
    <dbReference type="NCBI Taxonomy" id="13333"/>
    <lineage>
        <taxon>Eukaryota</taxon>
        <taxon>Viridiplantae</taxon>
        <taxon>Streptophyta</taxon>
        <taxon>Embryophyta</taxon>
        <taxon>Tracheophyta</taxon>
        <taxon>Spermatophyta</taxon>
        <taxon>Magnoliopsida</taxon>
        <taxon>Amborellales</taxon>
        <taxon>Amborellaceae</taxon>
        <taxon>Amborella</taxon>
    </lineage>
</organism>
<gene>
    <name evidence="9" type="ORF">AMTR_s00021p00125740</name>
</gene>
<feature type="non-terminal residue" evidence="9">
    <location>
        <position position="205"/>
    </location>
</feature>
<accession>W1PV76</accession>
<keyword evidence="5" id="KW-1133">Transmembrane helix</keyword>
<evidence type="ECO:0000256" key="1">
    <source>
        <dbReference type="ARBA" id="ARBA00004167"/>
    </source>
</evidence>
<evidence type="ECO:0000259" key="7">
    <source>
        <dbReference type="Pfam" id="PF13839"/>
    </source>
</evidence>
<dbReference type="InterPro" id="IPR029962">
    <property type="entry name" value="TBL"/>
</dbReference>
<evidence type="ECO:0000256" key="3">
    <source>
        <dbReference type="ARBA" id="ARBA00022692"/>
    </source>
</evidence>
<dbReference type="EMBL" id="KI392560">
    <property type="protein sequence ID" value="ERN13937.1"/>
    <property type="molecule type" value="Genomic_DNA"/>
</dbReference>
<comment type="subcellular location">
    <subcellularLocation>
        <location evidence="1">Membrane</location>
        <topology evidence="1">Single-pass membrane protein</topology>
    </subcellularLocation>
</comment>
<dbReference type="Pfam" id="PF14416">
    <property type="entry name" value="PMR5N"/>
    <property type="match status" value="1"/>
</dbReference>